<dbReference type="EMBL" id="LWDP01000048">
    <property type="protein sequence ID" value="ORD93778.1"/>
    <property type="molecule type" value="Genomic_DNA"/>
</dbReference>
<proteinExistence type="predicted"/>
<sequence length="513" mass="60227">MLFREYTENFRKIHQIKVEENEEYGHEYNVYEEINPSRTGTSWIEVDLWENRNELGRSVHLDANDVQKRGFMGYLELNRQKLTFVDEKETLIQLVDQNRLGCKKSVVDRVRVDLSGLRNDSGVIKCYTREAVSRRVDESIETNEITNSELHKTYRQIYYERENKNSEIGSERFVHYSRMIFVPELLLNDSKFIKHRIGLFLLGHINSCILSSQIIQMIHHKINLSETRGDLKEVFTKVVNGIKKQTADSHSLVLYRILATVLDEDTSLPEMVNRILLRYSQTNHALFYGKLVYYTKLGIEVDREVYINFCNTIDAGKYTAPWYYEILSRMLEMYRIRKEPSFKMRIGAIGLTETTQPINAEIRIAEAIDSIVLIRVSTEKLCKYFQKDLKLIIKSSDFSIQSVIRIFYVLTLSILDEYPHYRHPFLEYFVILIKHIEDYFITKYFGAGLILDSRTLPILEKIYVTHLEINKLVKLENSRLDALLDEVAEKYTIQADVSGVFKDRINQSKNTPS</sequence>
<organism evidence="1 2">
    <name type="scientific">Enterospora canceri</name>
    <dbReference type="NCBI Taxonomy" id="1081671"/>
    <lineage>
        <taxon>Eukaryota</taxon>
        <taxon>Fungi</taxon>
        <taxon>Fungi incertae sedis</taxon>
        <taxon>Microsporidia</taxon>
        <taxon>Enterocytozoonidae</taxon>
        <taxon>Enterospora</taxon>
    </lineage>
</organism>
<evidence type="ECO:0000313" key="2">
    <source>
        <dbReference type="Proteomes" id="UP000192639"/>
    </source>
</evidence>
<evidence type="ECO:0000313" key="1">
    <source>
        <dbReference type="EMBL" id="ORD93778.1"/>
    </source>
</evidence>
<protein>
    <submittedName>
        <fullName evidence="1">Uncharacterized protein</fullName>
    </submittedName>
</protein>
<dbReference type="Proteomes" id="UP000192639">
    <property type="component" value="Unassembled WGS sequence"/>
</dbReference>
<keyword evidence="2" id="KW-1185">Reference proteome</keyword>
<dbReference type="AlphaFoldDB" id="A0A1Y1S5T9"/>
<name>A0A1Y1S5T9_9MICR</name>
<accession>A0A1Y1S5T9</accession>
<comment type="caution">
    <text evidence="1">The sequence shown here is derived from an EMBL/GenBank/DDBJ whole genome shotgun (WGS) entry which is preliminary data.</text>
</comment>
<dbReference type="VEuPathDB" id="MicrosporidiaDB:ECANGB1_1551"/>
<reference evidence="1 2" key="1">
    <citation type="journal article" date="2017" name="Environ. Microbiol.">
        <title>Decay of the glycolytic pathway and adaptation to intranuclear parasitism within Enterocytozoonidae microsporidia.</title>
        <authorList>
            <person name="Wiredu Boakye D."/>
            <person name="Jaroenlak P."/>
            <person name="Prachumwat A."/>
            <person name="Williams T.A."/>
            <person name="Bateman K.S."/>
            <person name="Itsathitphaisarn O."/>
            <person name="Sritunyalucksana K."/>
            <person name="Paszkiewicz K.H."/>
            <person name="Moore K.A."/>
            <person name="Stentiford G.D."/>
            <person name="Williams B.A."/>
        </authorList>
    </citation>
    <scope>NUCLEOTIDE SEQUENCE [LARGE SCALE GENOMIC DNA]</scope>
    <source>
        <strain evidence="1 2">GB1</strain>
    </source>
</reference>
<gene>
    <name evidence="1" type="ORF">ECANGB1_1551</name>
</gene>